<evidence type="ECO:0000256" key="3">
    <source>
        <dbReference type="ARBA" id="ARBA00012388"/>
    </source>
</evidence>
<dbReference type="Gene3D" id="1.10.1410.10">
    <property type="match status" value="1"/>
</dbReference>
<dbReference type="SUPFAM" id="SSF81631">
    <property type="entry name" value="PAP/OAS1 substrate-binding domain"/>
    <property type="match status" value="1"/>
</dbReference>
<evidence type="ECO:0000256" key="6">
    <source>
        <dbReference type="ARBA" id="ARBA00022741"/>
    </source>
</evidence>
<dbReference type="EC" id="2.7.7.19" evidence="3"/>
<feature type="compositionally biased region" description="Polar residues" evidence="9">
    <location>
        <begin position="909"/>
        <end position="919"/>
    </location>
</feature>
<evidence type="ECO:0000313" key="15">
    <source>
        <dbReference type="Proteomes" id="UP000800039"/>
    </source>
</evidence>
<keyword evidence="6" id="KW-0547">Nucleotide-binding</keyword>
<dbReference type="SUPFAM" id="SSF56219">
    <property type="entry name" value="DNase I-like"/>
    <property type="match status" value="1"/>
</dbReference>
<dbReference type="EMBL" id="ML976617">
    <property type="protein sequence ID" value="KAF1844016.1"/>
    <property type="molecule type" value="Genomic_DNA"/>
</dbReference>
<evidence type="ECO:0000259" key="10">
    <source>
        <dbReference type="Pfam" id="PF01909"/>
    </source>
</evidence>
<organism evidence="14 15">
    <name type="scientific">Cucurbitaria berberidis CBS 394.84</name>
    <dbReference type="NCBI Taxonomy" id="1168544"/>
    <lineage>
        <taxon>Eukaryota</taxon>
        <taxon>Fungi</taxon>
        <taxon>Dikarya</taxon>
        <taxon>Ascomycota</taxon>
        <taxon>Pezizomycotina</taxon>
        <taxon>Dothideomycetes</taxon>
        <taxon>Pleosporomycetidae</taxon>
        <taxon>Pleosporales</taxon>
        <taxon>Pleosporineae</taxon>
        <taxon>Cucurbitariaceae</taxon>
        <taxon>Cucurbitaria</taxon>
    </lineage>
</organism>
<evidence type="ECO:0000259" key="12">
    <source>
        <dbReference type="Pfam" id="PF04457"/>
    </source>
</evidence>
<evidence type="ECO:0000259" key="11">
    <source>
        <dbReference type="Pfam" id="PF03372"/>
    </source>
</evidence>
<dbReference type="Gene3D" id="3.60.10.10">
    <property type="entry name" value="Endonuclease/exonuclease/phosphatase"/>
    <property type="match status" value="1"/>
</dbReference>
<gene>
    <name evidence="14" type="ORF">K460DRAFT_287753</name>
</gene>
<keyword evidence="7" id="KW-0067">ATP-binding</keyword>
<comment type="subcellular location">
    <subcellularLocation>
        <location evidence="1">Nucleus</location>
    </subcellularLocation>
</comment>
<sequence>MASTEETRIRPSAFSLSSPQLDEDGGKDHSREVQPGMTFYFNSEQEMWSVCTGEELNDIESTTVTISSYNVFIDSEYPPARDRDSLLVRTILSDAAMADIIVLQEVSDDFLSYLLSDNEVQRRYPFTSHAPPSQPEVGPLPSLRNIVILSNRCFNWSLVPFHRRHKGALVAHFHGILKSSASGLEDLVIAGVHLTCGLTDGSVAAKNAQLRNLTGYLNQHHRTEPWIVAGDFNTTTSAYSVGTALKDKSISSQTVAVLSSIESEIRDVGLLDTWSIARIEGVDEVATSEHDELFEGEEGATFDPRNNVLAAATSGTSTNRPQRYDRILVRPQETLCLSSFNHFGLPEVVEGVQVVASDHYGVRAVVRVLDGMADGSSDDRCTMEQLPVHYRRAIGSLSDSATLGKALAAHGMFPLEVQVRQRQDAFTLLKQVVVGTFGADDPTLSDIPLIIVPVGSYALGVWNSESDIDCLCVGTISSKTFFKLARQRLVKAESQGVRILRKVEAKTGAMLELSINGIAMDLQYCPAARVVERWSEFRNLPASDPIFNLSMLSLRKIKPYRDLLYIQRTLPSLPTFRLAYRCIKLWAVERGIYSSRFGYLSGIHITLMLSWVYKRIAYDSGLVSPADLVTSFFHHYANFDWTNEMVYDPFFHKKKPRYHRSVKEPMVVLGFHAPNSNVAHTVPGMQTLIKEFKIADERLSESDTTWDKFFRSSNVSVTTSGVQNGTADFLKSYSSYVKIDIQFWGRTLAKGKGLVGWVESRCLLLVVDIHKALPELQVRIWPARFTDSHRIDPTESNEYHGCYLIGLSNPNAVAANSKDDKQLAKQSLDTVLDRFLTQLKTDEKNYDSSICWVGASLARSNEVKELRLDDREWGDYAAEMEPDSDDEKDMDDDADDDIPIQRTIPQRPKPTSTPLSSTKLRPASDVLNRLRWDPSLDPADYIIGYEDRFLGARETGLEKWKTEQTDEEFIPQHRILYFKKRGGDSEGAKGEVVWERATRIDRVFGSGAGDGSGQEEQ</sequence>
<evidence type="ECO:0000313" key="14">
    <source>
        <dbReference type="EMBL" id="KAF1844016.1"/>
    </source>
</evidence>
<evidence type="ECO:0000256" key="9">
    <source>
        <dbReference type="SAM" id="MobiDB-lite"/>
    </source>
</evidence>
<dbReference type="InterPro" id="IPR005135">
    <property type="entry name" value="Endo/exonuclease/phosphatase"/>
</dbReference>
<dbReference type="GeneID" id="63846245"/>
<comment type="similarity">
    <text evidence="2">Belongs to the poly(A) polymerase family.</text>
</comment>
<dbReference type="Proteomes" id="UP000800039">
    <property type="component" value="Unassembled WGS sequence"/>
</dbReference>
<feature type="region of interest" description="Disordered" evidence="9">
    <location>
        <begin position="1"/>
        <end position="33"/>
    </location>
</feature>
<feature type="domain" description="Endonuclease/exonuclease/phosphatase" evidence="11">
    <location>
        <begin position="68"/>
        <end position="359"/>
    </location>
</feature>
<proteinExistence type="inferred from homology"/>
<dbReference type="Pfam" id="PF04928">
    <property type="entry name" value="PAP_central"/>
    <property type="match status" value="1"/>
</dbReference>
<evidence type="ECO:0000256" key="5">
    <source>
        <dbReference type="ARBA" id="ARBA00022679"/>
    </source>
</evidence>
<dbReference type="InterPro" id="IPR043519">
    <property type="entry name" value="NT_sf"/>
</dbReference>
<protein>
    <recommendedName>
        <fullName evidence="3">polynucleotide adenylyltransferase</fullName>
        <ecNumber evidence="3">2.7.7.19</ecNumber>
    </recommendedName>
</protein>
<dbReference type="Pfam" id="PF03372">
    <property type="entry name" value="Exo_endo_phos"/>
    <property type="match status" value="1"/>
</dbReference>
<keyword evidence="8" id="KW-0539">Nucleus</keyword>
<dbReference type="SUPFAM" id="SSF55003">
    <property type="entry name" value="PAP/Archaeal CCA-adding enzyme, C-terminal domain"/>
    <property type="match status" value="1"/>
</dbReference>
<dbReference type="Gene3D" id="3.30.70.590">
    <property type="entry name" value="Poly(A) polymerase predicted RNA binding domain"/>
    <property type="match status" value="1"/>
</dbReference>
<name>A0A9P4GEX4_9PLEO</name>
<feature type="domain" description="Polymerase nucleotidyl transferase" evidence="10">
    <location>
        <begin position="451"/>
        <end position="480"/>
    </location>
</feature>
<comment type="caution">
    <text evidence="14">The sequence shown here is derived from an EMBL/GenBank/DDBJ whole genome shotgun (WGS) entry which is preliminary data.</text>
</comment>
<feature type="domain" description="Poly(A) polymerase central" evidence="13">
    <location>
        <begin position="575"/>
        <end position="710"/>
    </location>
</feature>
<dbReference type="InterPro" id="IPR011068">
    <property type="entry name" value="NuclTrfase_I-like_C"/>
</dbReference>
<dbReference type="SUPFAM" id="SSF81301">
    <property type="entry name" value="Nucleotidyltransferase"/>
    <property type="match status" value="1"/>
</dbReference>
<evidence type="ECO:0000259" key="13">
    <source>
        <dbReference type="Pfam" id="PF04928"/>
    </source>
</evidence>
<dbReference type="InterPro" id="IPR002934">
    <property type="entry name" value="Polymerase_NTP_transf_dom"/>
</dbReference>
<feature type="domain" description="MJ1316 RNA cyclic group end recognition" evidence="12">
    <location>
        <begin position="920"/>
        <end position="996"/>
    </location>
</feature>
<dbReference type="Pfam" id="PF04457">
    <property type="entry name" value="MJ1316"/>
    <property type="match status" value="1"/>
</dbReference>
<evidence type="ECO:0000256" key="1">
    <source>
        <dbReference type="ARBA" id="ARBA00004123"/>
    </source>
</evidence>
<feature type="region of interest" description="Disordered" evidence="9">
    <location>
        <begin position="879"/>
        <end position="919"/>
    </location>
</feature>
<dbReference type="InterPro" id="IPR036691">
    <property type="entry name" value="Endo/exonu/phosph_ase_sf"/>
</dbReference>
<dbReference type="OrthoDB" id="10263155at2759"/>
<keyword evidence="4" id="KW-0507">mRNA processing</keyword>
<dbReference type="Pfam" id="PF01909">
    <property type="entry name" value="NTP_transf_2"/>
    <property type="match status" value="1"/>
</dbReference>
<reference evidence="14" key="1">
    <citation type="submission" date="2020-01" db="EMBL/GenBank/DDBJ databases">
        <authorList>
            <consortium name="DOE Joint Genome Institute"/>
            <person name="Haridas S."/>
            <person name="Albert R."/>
            <person name="Binder M."/>
            <person name="Bloem J."/>
            <person name="Labutti K."/>
            <person name="Salamov A."/>
            <person name="Andreopoulos B."/>
            <person name="Baker S.E."/>
            <person name="Barry K."/>
            <person name="Bills G."/>
            <person name="Bluhm B.H."/>
            <person name="Cannon C."/>
            <person name="Castanera R."/>
            <person name="Culley D.E."/>
            <person name="Daum C."/>
            <person name="Ezra D."/>
            <person name="Gonzalez J.B."/>
            <person name="Henrissat B."/>
            <person name="Kuo A."/>
            <person name="Liang C."/>
            <person name="Lipzen A."/>
            <person name="Lutzoni F."/>
            <person name="Magnuson J."/>
            <person name="Mondo S."/>
            <person name="Nolan M."/>
            <person name="Ohm R."/>
            <person name="Pangilinan J."/>
            <person name="Park H.-J."/>
            <person name="Ramirez L."/>
            <person name="Alfaro M."/>
            <person name="Sun H."/>
            <person name="Tritt A."/>
            <person name="Yoshinaga Y."/>
            <person name="Zwiers L.-H."/>
            <person name="Turgeon B.G."/>
            <person name="Goodwin S.B."/>
            <person name="Spatafora J.W."/>
            <person name="Crous P.W."/>
            <person name="Grigoriev I.V."/>
        </authorList>
    </citation>
    <scope>NUCLEOTIDE SEQUENCE</scope>
    <source>
        <strain evidence="14">CBS 394.84</strain>
    </source>
</reference>
<dbReference type="GO" id="GO:0005524">
    <property type="term" value="F:ATP binding"/>
    <property type="evidence" value="ECO:0007669"/>
    <property type="project" value="UniProtKB-KW"/>
</dbReference>
<accession>A0A9P4GEX4</accession>
<dbReference type="RefSeq" id="XP_040786579.1">
    <property type="nucleotide sequence ID" value="XM_040928993.1"/>
</dbReference>
<dbReference type="GO" id="GO:0006397">
    <property type="term" value="P:mRNA processing"/>
    <property type="evidence" value="ECO:0007669"/>
    <property type="project" value="UniProtKB-KW"/>
</dbReference>
<dbReference type="InterPro" id="IPR007012">
    <property type="entry name" value="PolA_pol_cen_dom"/>
</dbReference>
<dbReference type="InterPro" id="IPR040459">
    <property type="entry name" value="MJ1316"/>
</dbReference>
<dbReference type="GO" id="GO:0005634">
    <property type="term" value="C:nucleus"/>
    <property type="evidence" value="ECO:0007669"/>
    <property type="project" value="UniProtKB-SubCell"/>
</dbReference>
<evidence type="ECO:0000256" key="4">
    <source>
        <dbReference type="ARBA" id="ARBA00022664"/>
    </source>
</evidence>
<evidence type="ECO:0000256" key="7">
    <source>
        <dbReference type="ARBA" id="ARBA00022840"/>
    </source>
</evidence>
<dbReference type="Gene3D" id="3.30.460.10">
    <property type="entry name" value="Beta Polymerase, domain 2"/>
    <property type="match status" value="1"/>
</dbReference>
<dbReference type="GO" id="GO:0003723">
    <property type="term" value="F:RNA binding"/>
    <property type="evidence" value="ECO:0007669"/>
    <property type="project" value="InterPro"/>
</dbReference>
<dbReference type="AlphaFoldDB" id="A0A9P4GEX4"/>
<feature type="compositionally biased region" description="Acidic residues" evidence="9">
    <location>
        <begin position="879"/>
        <end position="898"/>
    </location>
</feature>
<dbReference type="GO" id="GO:1990817">
    <property type="term" value="F:poly(A) RNA polymerase activity"/>
    <property type="evidence" value="ECO:0007669"/>
    <property type="project" value="UniProtKB-EC"/>
</dbReference>
<keyword evidence="15" id="KW-1185">Reference proteome</keyword>
<dbReference type="PANTHER" id="PTHR10682:SF23">
    <property type="entry name" value="POLYNUCLEOTIDE ADENYLYLTRANSFERASE"/>
    <property type="match status" value="1"/>
</dbReference>
<dbReference type="PANTHER" id="PTHR10682">
    <property type="entry name" value="POLY A POLYMERASE"/>
    <property type="match status" value="1"/>
</dbReference>
<keyword evidence="5" id="KW-0808">Transferase</keyword>
<dbReference type="GO" id="GO:0031123">
    <property type="term" value="P:RNA 3'-end processing"/>
    <property type="evidence" value="ECO:0007669"/>
    <property type="project" value="InterPro"/>
</dbReference>
<evidence type="ECO:0000256" key="2">
    <source>
        <dbReference type="ARBA" id="ARBA00010912"/>
    </source>
</evidence>
<evidence type="ECO:0000256" key="8">
    <source>
        <dbReference type="ARBA" id="ARBA00023242"/>
    </source>
</evidence>